<dbReference type="Pfam" id="PF12804">
    <property type="entry name" value="NTP_transf_3"/>
    <property type="match status" value="1"/>
</dbReference>
<keyword evidence="2" id="KW-0808">Transferase</keyword>
<dbReference type="EC" id="2.7.7.77" evidence="2"/>
<dbReference type="GO" id="GO:0061603">
    <property type="term" value="F:molybdenum cofactor guanylyltransferase activity"/>
    <property type="evidence" value="ECO:0007669"/>
    <property type="project" value="UniProtKB-EC"/>
</dbReference>
<dbReference type="Proteomes" id="UP001235030">
    <property type="component" value="Chromosome"/>
</dbReference>
<evidence type="ECO:0000259" key="1">
    <source>
        <dbReference type="Pfam" id="PF12804"/>
    </source>
</evidence>
<keyword evidence="2" id="KW-0548">Nucleotidyltransferase</keyword>
<dbReference type="InterPro" id="IPR017696">
    <property type="entry name" value="Mo_hydrolase_YgfJ"/>
</dbReference>
<evidence type="ECO:0000313" key="3">
    <source>
        <dbReference type="Proteomes" id="UP001235030"/>
    </source>
</evidence>
<accession>A0ABY9PZC8</accession>
<dbReference type="PANTHER" id="PTHR43777:SF1">
    <property type="entry name" value="MOLYBDENUM COFACTOR CYTIDYLYLTRANSFERASE"/>
    <property type="match status" value="1"/>
</dbReference>
<sequence length="199" mass="23003">MISAIIMASGFSKRMGQNKLLMKYNNKFLIEYTLNIISEGNFKQKILVTQYEEIKEFGEKLDYKVVSNIYPSKGQSESIKLGVKNCDYCEGYMFFVGDQPLINKKDIEKLIKVFKEDTDCIVIPKYKDKSGNPVIYPSTYKEQLLNLRGDKGGKSIIKSSHKIKYVNVRENTLFDVDNIDDFNNLLRRRAENEKGHNSN</sequence>
<organism evidence="2 3">
    <name type="scientific">Terrisporobacter mayombei</name>
    <dbReference type="NCBI Taxonomy" id="1541"/>
    <lineage>
        <taxon>Bacteria</taxon>
        <taxon>Bacillati</taxon>
        <taxon>Bacillota</taxon>
        <taxon>Clostridia</taxon>
        <taxon>Peptostreptococcales</taxon>
        <taxon>Peptostreptococcaceae</taxon>
        <taxon>Terrisporobacter</taxon>
    </lineage>
</organism>
<dbReference type="EMBL" id="CP101637">
    <property type="protein sequence ID" value="WMT81082.1"/>
    <property type="molecule type" value="Genomic_DNA"/>
</dbReference>
<evidence type="ECO:0000313" key="2">
    <source>
        <dbReference type="EMBL" id="WMT81082.1"/>
    </source>
</evidence>
<keyword evidence="3" id="KW-1185">Reference proteome</keyword>
<protein>
    <submittedName>
        <fullName evidence="2">Molybdenum cofactor guanylyltransferase</fullName>
        <ecNumber evidence="2">2.7.7.77</ecNumber>
    </submittedName>
</protein>
<proteinExistence type="predicted"/>
<dbReference type="SUPFAM" id="SSF53448">
    <property type="entry name" value="Nucleotide-diphospho-sugar transferases"/>
    <property type="match status" value="1"/>
</dbReference>
<dbReference type="Gene3D" id="3.90.550.10">
    <property type="entry name" value="Spore Coat Polysaccharide Biosynthesis Protein SpsA, Chain A"/>
    <property type="match status" value="1"/>
</dbReference>
<gene>
    <name evidence="2" type="primary">mobA_1</name>
    <name evidence="2" type="ORF">TEMA_14140</name>
</gene>
<dbReference type="InterPro" id="IPR029044">
    <property type="entry name" value="Nucleotide-diphossugar_trans"/>
</dbReference>
<feature type="domain" description="MobA-like NTP transferase" evidence="1">
    <location>
        <begin position="4"/>
        <end position="161"/>
    </location>
</feature>
<dbReference type="InterPro" id="IPR025877">
    <property type="entry name" value="MobA-like_NTP_Trfase"/>
</dbReference>
<dbReference type="PANTHER" id="PTHR43777">
    <property type="entry name" value="MOLYBDENUM COFACTOR CYTIDYLYLTRANSFERASE"/>
    <property type="match status" value="1"/>
</dbReference>
<name>A0ABY9PZC8_9FIRM</name>
<reference evidence="2 3" key="1">
    <citation type="submission" date="2022-07" db="EMBL/GenBank/DDBJ databases">
        <title>Genome sequence of Terrisporobacter mayombei DSM6539.</title>
        <authorList>
            <person name="Boeer T."/>
            <person name="Bengelsdorf F.R."/>
            <person name="Daniel R."/>
            <person name="Poehlein A."/>
        </authorList>
    </citation>
    <scope>NUCLEOTIDE SEQUENCE [LARGE SCALE GENOMIC DNA]</scope>
    <source>
        <strain evidence="2 3">DSM 6539</strain>
    </source>
</reference>
<dbReference type="NCBIfam" id="TIGR03310">
    <property type="entry name" value="matur_MocA_YgfJ"/>
    <property type="match status" value="1"/>
</dbReference>
<dbReference type="CDD" id="cd04182">
    <property type="entry name" value="GT_2_like_f"/>
    <property type="match status" value="1"/>
</dbReference>